<organism evidence="1 2">
    <name type="scientific">Ancylostoma ceylanicum</name>
    <dbReference type="NCBI Taxonomy" id="53326"/>
    <lineage>
        <taxon>Eukaryota</taxon>
        <taxon>Metazoa</taxon>
        <taxon>Ecdysozoa</taxon>
        <taxon>Nematoda</taxon>
        <taxon>Chromadorea</taxon>
        <taxon>Rhabditida</taxon>
        <taxon>Rhabditina</taxon>
        <taxon>Rhabditomorpha</taxon>
        <taxon>Strongyloidea</taxon>
        <taxon>Ancylostomatidae</taxon>
        <taxon>Ancylostomatinae</taxon>
        <taxon>Ancylostoma</taxon>
    </lineage>
</organism>
<evidence type="ECO:0000313" key="2">
    <source>
        <dbReference type="Proteomes" id="UP000024635"/>
    </source>
</evidence>
<accession>A0A016RW16</accession>
<gene>
    <name evidence="1" type="primary">Acey_s0362.g3500</name>
    <name evidence="1" type="ORF">Y032_0362g3500</name>
</gene>
<evidence type="ECO:0000313" key="1">
    <source>
        <dbReference type="EMBL" id="EYB82312.1"/>
    </source>
</evidence>
<dbReference type="EMBL" id="JARK01001698">
    <property type="protein sequence ID" value="EYB82312.1"/>
    <property type="molecule type" value="Genomic_DNA"/>
</dbReference>
<proteinExistence type="predicted"/>
<protein>
    <submittedName>
        <fullName evidence="1">Uncharacterized protein</fullName>
    </submittedName>
</protein>
<reference evidence="2" key="1">
    <citation type="journal article" date="2015" name="Nat. Genet.">
        <title>The genome and transcriptome of the zoonotic hookworm Ancylostoma ceylanicum identify infection-specific gene families.</title>
        <authorList>
            <person name="Schwarz E.M."/>
            <person name="Hu Y."/>
            <person name="Antoshechkin I."/>
            <person name="Miller M.M."/>
            <person name="Sternberg P.W."/>
            <person name="Aroian R.V."/>
        </authorList>
    </citation>
    <scope>NUCLEOTIDE SEQUENCE</scope>
    <source>
        <strain evidence="2">HY135</strain>
    </source>
</reference>
<comment type="caution">
    <text evidence="1">The sequence shown here is derived from an EMBL/GenBank/DDBJ whole genome shotgun (WGS) entry which is preliminary data.</text>
</comment>
<dbReference type="AlphaFoldDB" id="A0A016RW16"/>
<dbReference type="Proteomes" id="UP000024635">
    <property type="component" value="Unassembled WGS sequence"/>
</dbReference>
<sequence>MRLAPILHHVVARIWIAARRSSSPVLLKIAQNETAMLVLATVKTMPIDCHAPLIIITLSSGVSSFNLSMWRPPAVVAIATIAGKVWGYS</sequence>
<name>A0A016RW16_9BILA</name>
<keyword evidence="2" id="KW-1185">Reference proteome</keyword>